<dbReference type="Gene3D" id="1.10.238.10">
    <property type="entry name" value="EF-hand"/>
    <property type="match status" value="1"/>
</dbReference>
<dbReference type="Pfam" id="PF12763">
    <property type="entry name" value="EH"/>
    <property type="match status" value="1"/>
</dbReference>
<keyword evidence="3" id="KW-1185">Reference proteome</keyword>
<dbReference type="PANTHER" id="PTHR15463:SF2">
    <property type="entry name" value="SYNERGIN GAMMA"/>
    <property type="match status" value="1"/>
</dbReference>
<dbReference type="Proteomes" id="UP001627154">
    <property type="component" value="Unassembled WGS sequence"/>
</dbReference>
<evidence type="ECO:0000313" key="2">
    <source>
        <dbReference type="EMBL" id="KAL3397840.1"/>
    </source>
</evidence>
<evidence type="ECO:0000313" key="3">
    <source>
        <dbReference type="Proteomes" id="UP001627154"/>
    </source>
</evidence>
<dbReference type="InterPro" id="IPR039656">
    <property type="entry name" value="SYNRG"/>
</dbReference>
<dbReference type="InterPro" id="IPR059024">
    <property type="entry name" value="SYNRG_C"/>
</dbReference>
<organism evidence="2 3">
    <name type="scientific">Trichogramma kaykai</name>
    <dbReference type="NCBI Taxonomy" id="54128"/>
    <lineage>
        <taxon>Eukaryota</taxon>
        <taxon>Metazoa</taxon>
        <taxon>Ecdysozoa</taxon>
        <taxon>Arthropoda</taxon>
        <taxon>Hexapoda</taxon>
        <taxon>Insecta</taxon>
        <taxon>Pterygota</taxon>
        <taxon>Neoptera</taxon>
        <taxon>Endopterygota</taxon>
        <taxon>Hymenoptera</taxon>
        <taxon>Apocrita</taxon>
        <taxon>Proctotrupomorpha</taxon>
        <taxon>Chalcidoidea</taxon>
        <taxon>Trichogrammatidae</taxon>
        <taxon>Trichogramma</taxon>
    </lineage>
</organism>
<dbReference type="SUPFAM" id="SSF47473">
    <property type="entry name" value="EF-hand"/>
    <property type="match status" value="1"/>
</dbReference>
<dbReference type="AlphaFoldDB" id="A0ABD2WXX3"/>
<dbReference type="PANTHER" id="PTHR15463">
    <property type="entry name" value="AP1 GAMMA SUBUNIT BINDING PROTEIN 1"/>
    <property type="match status" value="1"/>
</dbReference>
<dbReference type="PROSITE" id="PS50031">
    <property type="entry name" value="EH"/>
    <property type="match status" value="1"/>
</dbReference>
<dbReference type="EMBL" id="JBJJXI010000061">
    <property type="protein sequence ID" value="KAL3397840.1"/>
    <property type="molecule type" value="Genomic_DNA"/>
</dbReference>
<dbReference type="InterPro" id="IPR011992">
    <property type="entry name" value="EF-hand-dom_pair"/>
</dbReference>
<reference evidence="2 3" key="1">
    <citation type="journal article" date="2024" name="bioRxiv">
        <title>A reference genome for Trichogramma kaykai: A tiny desert-dwelling parasitoid wasp with competing sex-ratio distorters.</title>
        <authorList>
            <person name="Culotta J."/>
            <person name="Lindsey A.R."/>
        </authorList>
    </citation>
    <scope>NUCLEOTIDE SEQUENCE [LARGE SCALE GENOMIC DNA]</scope>
    <source>
        <strain evidence="2 3">KSX58</strain>
    </source>
</reference>
<name>A0ABD2WXX3_9HYME</name>
<comment type="caution">
    <text evidence="2">The sequence shown here is derived from an EMBL/GenBank/DDBJ whole genome shotgun (WGS) entry which is preliminary data.</text>
</comment>
<feature type="domain" description="EH" evidence="1">
    <location>
        <begin position="30"/>
        <end position="120"/>
    </location>
</feature>
<evidence type="ECO:0000259" key="1">
    <source>
        <dbReference type="PROSITE" id="PS50031"/>
    </source>
</evidence>
<sequence length="696" mass="77783">MNKIHENSDNGVIQLPGWLNLNSNILPPIYKKIWETVRENQLEIGHLHRDAFVDTNKIFPLLLTSQLSTEILGYIWSLANQKHAGQLTEQELYIVLALVALAQSSYSFNSLDVLNHIKIPPTPHLNLSIFNSNNVIGKNEMKSPSLGENPSTVDTYNIDKNHDSSSKYYSTQSSNSTNNFGALVFNHGNENLKDRKISTNYPCYETDSKHSTSCSADLNDDFSDFQSAPITTTSSSLWETKQGSAIGSRLANHNLGVKKITDKSKKVYSNKNYNNQSYANTSSLNNFALHSKELQPNEYLLELFPKCTVKNQAKTIILKDTAIRNVDSVGKIKSPVKDFSNTLDEIVSSKANLKESNDGIIQQDLMSLKSSEDKYSALRALVKETPAPVDIKSEEEVFNVNSVSDDFGDFVSANHPKPAKKSEISDTKHPFDLLGNLDLNAESISDSNSKSSHLITQDNSADFNDFSLKENTIVDSEDKFDIIDTEKVVSQEGGSLVKNVELALPPSNSLTRSGSVLSLNLKSFSSTSQQDEQKFENIHQIIYWEWKQYMESCILLLQLAANIFTNISSDVVLNEVLSSAKGYNFLVNLAEVAAVCRRINFSYKEIDVNIMEFDDLLINIDKIWSEMEPYYANIPIVTELPAWPVQCAEGSSCALCLTMITSNRIIYNNISYHSTCANLWLHAVNNNLPALQYPLT</sequence>
<dbReference type="Pfam" id="PF25999">
    <property type="entry name" value="SYNRG_C"/>
    <property type="match status" value="1"/>
</dbReference>
<dbReference type="InterPro" id="IPR000261">
    <property type="entry name" value="EH_dom"/>
</dbReference>
<gene>
    <name evidence="2" type="ORF">TKK_008576</name>
</gene>
<accession>A0ABD2WXX3</accession>
<protein>
    <recommendedName>
        <fullName evidence="1">EH domain-containing protein</fullName>
    </recommendedName>
</protein>
<proteinExistence type="predicted"/>